<dbReference type="EMBL" id="JAGGMR010000001">
    <property type="protein sequence ID" value="MBP2189535.1"/>
    <property type="molecule type" value="Genomic_DNA"/>
</dbReference>
<sequence>MRRIAAVIPLVIAAVVSTAALSACGRDQSDAVAAADPAGAHDVATEHSPAPATPAPAPVIAVAVLNCQRQPEIRPAAIILTCADRNMIIDRIRWDSWTDSGASGRGMESRSVCHPDCASAPRQSFPVTVELTMPADGVFTTLTKTPDGGAPEVLPLSG</sequence>
<proteinExistence type="predicted"/>
<organism evidence="2 3">
    <name type="scientific">Nocardia goodfellowii</name>
    <dbReference type="NCBI Taxonomy" id="882446"/>
    <lineage>
        <taxon>Bacteria</taxon>
        <taxon>Bacillati</taxon>
        <taxon>Actinomycetota</taxon>
        <taxon>Actinomycetes</taxon>
        <taxon>Mycobacteriales</taxon>
        <taxon>Nocardiaceae</taxon>
        <taxon>Nocardia</taxon>
    </lineage>
</organism>
<feature type="chain" id="PRO_5047447915" description="Lipoprotein" evidence="1">
    <location>
        <begin position="20"/>
        <end position="158"/>
    </location>
</feature>
<dbReference type="Proteomes" id="UP001519325">
    <property type="component" value="Unassembled WGS sequence"/>
</dbReference>
<comment type="caution">
    <text evidence="2">The sequence shown here is derived from an EMBL/GenBank/DDBJ whole genome shotgun (WGS) entry which is preliminary data.</text>
</comment>
<protein>
    <recommendedName>
        <fullName evidence="4">Lipoprotein</fullName>
    </recommendedName>
</protein>
<name>A0ABS4QCW8_9NOCA</name>
<keyword evidence="3" id="KW-1185">Reference proteome</keyword>
<dbReference type="RefSeq" id="WP_209888359.1">
    <property type="nucleotide sequence ID" value="NZ_JAGGMR010000001.1"/>
</dbReference>
<evidence type="ECO:0000256" key="1">
    <source>
        <dbReference type="SAM" id="SignalP"/>
    </source>
</evidence>
<evidence type="ECO:0008006" key="4">
    <source>
        <dbReference type="Google" id="ProtNLM"/>
    </source>
</evidence>
<feature type="signal peptide" evidence="1">
    <location>
        <begin position="1"/>
        <end position="19"/>
    </location>
</feature>
<dbReference type="PROSITE" id="PS51257">
    <property type="entry name" value="PROKAR_LIPOPROTEIN"/>
    <property type="match status" value="1"/>
</dbReference>
<gene>
    <name evidence="2" type="ORF">BJ987_002436</name>
</gene>
<keyword evidence="1" id="KW-0732">Signal</keyword>
<reference evidence="2 3" key="1">
    <citation type="submission" date="2021-03" db="EMBL/GenBank/DDBJ databases">
        <title>Sequencing the genomes of 1000 actinobacteria strains.</title>
        <authorList>
            <person name="Klenk H.-P."/>
        </authorList>
    </citation>
    <scope>NUCLEOTIDE SEQUENCE [LARGE SCALE GENOMIC DNA]</scope>
    <source>
        <strain evidence="2 3">DSM 45516</strain>
    </source>
</reference>
<evidence type="ECO:0000313" key="3">
    <source>
        <dbReference type="Proteomes" id="UP001519325"/>
    </source>
</evidence>
<accession>A0ABS4QCW8</accession>
<evidence type="ECO:0000313" key="2">
    <source>
        <dbReference type="EMBL" id="MBP2189535.1"/>
    </source>
</evidence>